<reference evidence="1" key="1">
    <citation type="submission" date="2009-09" db="EMBL/GenBank/DDBJ databases">
        <authorList>
            <person name="Weinstock G."/>
            <person name="Sodergren E."/>
            <person name="Clifton S."/>
            <person name="Fulton L."/>
            <person name="Fulton B."/>
            <person name="Courtney L."/>
            <person name="Fronick C."/>
            <person name="Harrison M."/>
            <person name="Strong C."/>
            <person name="Farmer C."/>
            <person name="Delahaunty K."/>
            <person name="Markovic C."/>
            <person name="Hall O."/>
            <person name="Minx P."/>
            <person name="Tomlinson C."/>
            <person name="Mitreva M."/>
            <person name="Nelson J."/>
            <person name="Hou S."/>
            <person name="Wollam A."/>
            <person name="Pepin K.H."/>
            <person name="Johnson M."/>
            <person name="Bhonagiri V."/>
            <person name="Nash W.E."/>
            <person name="Warren W."/>
            <person name="Chinwalla A."/>
            <person name="Mardis E.R."/>
            <person name="Wilson R.K."/>
        </authorList>
    </citation>
    <scope>NUCLEOTIDE SEQUENCE [LARGE SCALE GENOMIC DNA]</scope>
    <source>
        <strain evidence="1">ATCC 51259</strain>
    </source>
</reference>
<gene>
    <name evidence="1" type="ORF">GCWU000325_00109</name>
</gene>
<protein>
    <submittedName>
        <fullName evidence="1">Uncharacterized protein</fullName>
    </submittedName>
</protein>
<dbReference type="STRING" id="626522.GCWU000325_00109"/>
<dbReference type="AlphaFoldDB" id="C9LD60"/>
<evidence type="ECO:0000313" key="1">
    <source>
        <dbReference type="EMBL" id="EEX72945.1"/>
    </source>
</evidence>
<dbReference type="HOGENOM" id="CLU_3294544_0_0_10"/>
<organism evidence="1 2">
    <name type="scientific">Alloprevotella tannerae ATCC 51259</name>
    <dbReference type="NCBI Taxonomy" id="626522"/>
    <lineage>
        <taxon>Bacteria</taxon>
        <taxon>Pseudomonadati</taxon>
        <taxon>Bacteroidota</taxon>
        <taxon>Bacteroidia</taxon>
        <taxon>Bacteroidales</taxon>
        <taxon>Prevotellaceae</taxon>
        <taxon>Alloprevotella</taxon>
    </lineage>
</organism>
<evidence type="ECO:0000313" key="2">
    <source>
        <dbReference type="Proteomes" id="UP000003460"/>
    </source>
</evidence>
<accession>C9LD60</accession>
<keyword evidence="2" id="KW-1185">Reference proteome</keyword>
<proteinExistence type="predicted"/>
<dbReference type="EMBL" id="ACIJ02000002">
    <property type="protein sequence ID" value="EEX72945.1"/>
    <property type="molecule type" value="Genomic_DNA"/>
</dbReference>
<dbReference type="Proteomes" id="UP000003460">
    <property type="component" value="Unassembled WGS sequence"/>
</dbReference>
<comment type="caution">
    <text evidence="1">The sequence shown here is derived from an EMBL/GenBank/DDBJ whole genome shotgun (WGS) entry which is preliminary data.</text>
</comment>
<name>C9LD60_9BACT</name>
<sequence length="40" mass="4695">MFVISARAVVFLHSLPLFSPISCVRIYEAWDYMWRDGADM</sequence>